<accession>A0A9P6N6K2</accession>
<dbReference type="OrthoDB" id="405996at2759"/>
<dbReference type="Pfam" id="PF12456">
    <property type="entry name" value="hSac2"/>
    <property type="match status" value="1"/>
</dbReference>
<dbReference type="GO" id="GO:0043812">
    <property type="term" value="F:phosphatidylinositol-4-phosphate phosphatase activity"/>
    <property type="evidence" value="ECO:0007669"/>
    <property type="project" value="TreeGrafter"/>
</dbReference>
<dbReference type="GO" id="GO:0046856">
    <property type="term" value="P:phosphatidylinositol dephosphorylation"/>
    <property type="evidence" value="ECO:0007669"/>
    <property type="project" value="TreeGrafter"/>
</dbReference>
<feature type="region of interest" description="Disordered" evidence="1">
    <location>
        <begin position="1"/>
        <end position="20"/>
    </location>
</feature>
<dbReference type="Pfam" id="PF02383">
    <property type="entry name" value="Syja_N"/>
    <property type="match status" value="1"/>
</dbReference>
<evidence type="ECO:0000313" key="5">
    <source>
        <dbReference type="Proteomes" id="UP000886653"/>
    </source>
</evidence>
<dbReference type="InterPro" id="IPR002013">
    <property type="entry name" value="SAC_dom"/>
</dbReference>
<dbReference type="PROSITE" id="PS51791">
    <property type="entry name" value="HSAC2"/>
    <property type="match status" value="1"/>
</dbReference>
<evidence type="ECO:0000256" key="1">
    <source>
        <dbReference type="SAM" id="MobiDB-lite"/>
    </source>
</evidence>
<organism evidence="4 5">
    <name type="scientific">Cronartium quercuum f. sp. fusiforme G11</name>
    <dbReference type="NCBI Taxonomy" id="708437"/>
    <lineage>
        <taxon>Eukaryota</taxon>
        <taxon>Fungi</taxon>
        <taxon>Dikarya</taxon>
        <taxon>Basidiomycota</taxon>
        <taxon>Pucciniomycotina</taxon>
        <taxon>Pucciniomycetes</taxon>
        <taxon>Pucciniales</taxon>
        <taxon>Coleosporiaceae</taxon>
        <taxon>Cronartium</taxon>
    </lineage>
</organism>
<dbReference type="PANTHER" id="PTHR45662">
    <property type="entry name" value="PHOSPHATIDYLINOSITIDE PHOSPHATASE SAC1"/>
    <property type="match status" value="1"/>
</dbReference>
<feature type="compositionally biased region" description="Low complexity" evidence="1">
    <location>
        <begin position="358"/>
        <end position="370"/>
    </location>
</feature>
<feature type="compositionally biased region" description="Basic and acidic residues" evidence="1">
    <location>
        <begin position="1"/>
        <end position="15"/>
    </location>
</feature>
<dbReference type="PANTHER" id="PTHR45662:SF7">
    <property type="entry name" value="SACI DOMAIN PROTEIN (AFU_ORTHOLOGUE AFUA_1G15890)"/>
    <property type="match status" value="1"/>
</dbReference>
<feature type="region of interest" description="Disordered" evidence="1">
    <location>
        <begin position="343"/>
        <end position="370"/>
    </location>
</feature>
<dbReference type="Proteomes" id="UP000886653">
    <property type="component" value="Unassembled WGS sequence"/>
</dbReference>
<proteinExistence type="predicted"/>
<feature type="domain" description="SAC" evidence="2">
    <location>
        <begin position="313"/>
        <end position="718"/>
    </location>
</feature>
<evidence type="ECO:0000259" key="3">
    <source>
        <dbReference type="PROSITE" id="PS51791"/>
    </source>
</evidence>
<dbReference type="InterPro" id="IPR034753">
    <property type="entry name" value="hSac2"/>
</dbReference>
<comment type="caution">
    <text evidence="4">The sequence shown here is derived from an EMBL/GenBank/DDBJ whole genome shotgun (WGS) entry which is preliminary data.</text>
</comment>
<dbReference type="InterPro" id="IPR022158">
    <property type="entry name" value="Inositol_phosphatase"/>
</dbReference>
<evidence type="ECO:0000259" key="2">
    <source>
        <dbReference type="PROSITE" id="PS50275"/>
    </source>
</evidence>
<keyword evidence="5" id="KW-1185">Reference proteome</keyword>
<feature type="domain" description="HSac2" evidence="3">
    <location>
        <begin position="789"/>
        <end position="936"/>
    </location>
</feature>
<name>A0A9P6N6K2_9BASI</name>
<gene>
    <name evidence="4" type="ORF">CROQUDRAFT_53005</name>
</gene>
<dbReference type="EMBL" id="MU167433">
    <property type="protein sequence ID" value="KAG0140580.1"/>
    <property type="molecule type" value="Genomic_DNA"/>
</dbReference>
<dbReference type="GO" id="GO:0005783">
    <property type="term" value="C:endoplasmic reticulum"/>
    <property type="evidence" value="ECO:0007669"/>
    <property type="project" value="TreeGrafter"/>
</dbReference>
<dbReference type="AlphaFoldDB" id="A0A9P6N6K2"/>
<protein>
    <submittedName>
        <fullName evidence="4">Uncharacterized protein</fullName>
    </submittedName>
</protein>
<sequence length="1005" mass="111162">MDKLSPDPTTLHDPETGPSETTLVLPRHLSLYLTPNGIILQPGRLKPKQEPTTVASLQYTPRINITVIENWQEPILPKPSPIIKAEFDGLVGVLELFHDSYLILISAHSIAGSFRAFQNKKTYKVNHVLALPLDFSRASFILKDHLKRRSPVDFASPPQTINRNLSVDIHSETDDEQDTDELSPSPSPPDADEDPPVLVFDPTPDLTQSRPPSAPPSKAGLARFLWKPKPTCRPDRAGSLASEGKPVIALEHTDSSCSSTNPTSLHVDALLTETLLPPGSRPRALSASDCHPSLRNQEAAARAALDRKIIKELCAELSHGGMYYALDWDVTHCLQKQSNLSADLSESSTGVPPPSSPGLPGSSNNRSNNRVPVVAPQLTRHLYKRADRRFWWNRYMIHPFVQAGLDSLVYVIMQGYVESTTVYLPLSPGKSFPMVVGNSRDSEDTQTYEGVDLHPVELGLISRRSLERPGLRYQRRGADINGSTANFVETEFLIGSASPLRDPHLGDQLWSFVQIRGSIPLFWGQSPWALKPPPVLEGNEADNLDALRKHFAAQMARYGDILVVCLAEKTGNEGKLVNEYERQVQALNSDPLHRIEVSGSNTSVKYLGWDFHRECRGMHYENLSKLIDEALDDLLKHGYYSASEKRQTGVIRSNCIDCLDRTNVVQSAFAKQILKQFVVHLGLPSHAPALPGSDGGLDAAFNEIWANNGDQISKQYAGTSALKGDFVRTGKRDWKGIVNDATNSVARLWLNTMTDFFKQTVLDYSLGVNQATFSQFQDSLSATDPGELLRLSKVRSNAIESASLHVLPEGESKVGGWSLLSPIQSDTKQCTEGYSERVLLLSNKALYAISYDYGLQKVEEFTRIGLDDISRIQKGIYVISALEESGRDEKENYGLVVYYDVMGVTKKVNTYTVALEPQSEIEVGEGTEEPSVERMMAFKALRSLDSRSTSTSCQEMVRNIVEQIVARCAAGAVAVGEEPIVSVEQAEKETGFLARMTRGVRHLIW</sequence>
<dbReference type="PROSITE" id="PS50275">
    <property type="entry name" value="SAC"/>
    <property type="match status" value="1"/>
</dbReference>
<feature type="region of interest" description="Disordered" evidence="1">
    <location>
        <begin position="172"/>
        <end position="220"/>
    </location>
</feature>
<evidence type="ECO:0000313" key="4">
    <source>
        <dbReference type="EMBL" id="KAG0140580.1"/>
    </source>
</evidence>
<reference evidence="4" key="1">
    <citation type="submission" date="2013-11" db="EMBL/GenBank/DDBJ databases">
        <title>Genome sequence of the fusiform rust pathogen reveals effectors for host alternation and coevolution with pine.</title>
        <authorList>
            <consortium name="DOE Joint Genome Institute"/>
            <person name="Smith K."/>
            <person name="Pendleton A."/>
            <person name="Kubisiak T."/>
            <person name="Anderson C."/>
            <person name="Salamov A."/>
            <person name="Aerts A."/>
            <person name="Riley R."/>
            <person name="Clum A."/>
            <person name="Lindquist E."/>
            <person name="Ence D."/>
            <person name="Campbell M."/>
            <person name="Kronenberg Z."/>
            <person name="Feau N."/>
            <person name="Dhillon B."/>
            <person name="Hamelin R."/>
            <person name="Burleigh J."/>
            <person name="Smith J."/>
            <person name="Yandell M."/>
            <person name="Nelson C."/>
            <person name="Grigoriev I."/>
            <person name="Davis J."/>
        </authorList>
    </citation>
    <scope>NUCLEOTIDE SEQUENCE</scope>
    <source>
        <strain evidence="4">G11</strain>
    </source>
</reference>